<protein>
    <submittedName>
        <fullName evidence="2">Uncharacterized protein</fullName>
    </submittedName>
</protein>
<organism evidence="2 3">
    <name type="scientific">Spiroplasma poulsonii</name>
    <dbReference type="NCBI Taxonomy" id="2138"/>
    <lineage>
        <taxon>Bacteria</taxon>
        <taxon>Bacillati</taxon>
        <taxon>Mycoplasmatota</taxon>
        <taxon>Mollicutes</taxon>
        <taxon>Entomoplasmatales</taxon>
        <taxon>Spiroplasmataceae</taxon>
        <taxon>Spiroplasma</taxon>
    </lineage>
</organism>
<evidence type="ECO:0000313" key="3">
    <source>
        <dbReference type="Proteomes" id="UP000274545"/>
    </source>
</evidence>
<dbReference type="AlphaFoldDB" id="A0A3S0TWQ1"/>
<evidence type="ECO:0000313" key="1">
    <source>
        <dbReference type="EMBL" id="RUP74913.1"/>
    </source>
</evidence>
<evidence type="ECO:0000313" key="2">
    <source>
        <dbReference type="EMBL" id="RUP75601.1"/>
    </source>
</evidence>
<sequence length="60" mass="7280">MKEFNPKTASLATFYRKIEQFWENKSPNKPYTLNDLTNEFNLSNRWKHETYKSEKIVPLL</sequence>
<gene>
    <name evidence="2" type="ORF">D6D54_08175</name>
    <name evidence="1" type="ORF">D6D54_09245</name>
</gene>
<proteinExistence type="predicted"/>
<reference evidence="2 3" key="1">
    <citation type="journal article" date="2019" name="Genome Biol. Evol.">
        <title>Toxin and genome evolution in a Drosophila defensive symbiosis.</title>
        <authorList>
            <person name="Ballinger M.J."/>
            <person name="Gawryluk R.M."/>
            <person name="Perlman S.J."/>
        </authorList>
    </citation>
    <scope>NUCLEOTIDE SEQUENCE [LARGE SCALE GENOMIC DNA]</scope>
    <source>
        <strain evidence="3">sNeo</strain>
        <strain evidence="2">SNeo</strain>
    </source>
</reference>
<dbReference type="RefSeq" id="WP_127093397.1">
    <property type="nucleotide sequence ID" value="NZ_RAHC01000016.1"/>
</dbReference>
<name>A0A3S0TWQ1_9MOLU</name>
<dbReference type="EMBL" id="RAHC01000016">
    <property type="protein sequence ID" value="RUP75601.1"/>
    <property type="molecule type" value="Genomic_DNA"/>
</dbReference>
<comment type="caution">
    <text evidence="2">The sequence shown here is derived from an EMBL/GenBank/DDBJ whole genome shotgun (WGS) entry which is preliminary data.</text>
</comment>
<dbReference type="EMBL" id="RAHC01000070">
    <property type="protein sequence ID" value="RUP74913.1"/>
    <property type="molecule type" value="Genomic_DNA"/>
</dbReference>
<dbReference type="Proteomes" id="UP000274545">
    <property type="component" value="Unassembled WGS sequence"/>
</dbReference>
<accession>A0A3S0TWQ1</accession>